<gene>
    <name evidence="1" type="ORF">GCM10017557_79470</name>
</gene>
<evidence type="ECO:0000313" key="1">
    <source>
        <dbReference type="EMBL" id="BCL33088.1"/>
    </source>
</evidence>
<proteinExistence type="predicted"/>
<protein>
    <submittedName>
        <fullName evidence="1">Uncharacterized protein</fullName>
    </submittedName>
</protein>
<accession>A0A7G1PCD4</accession>
<name>A0A7G1PCD4_9ACTN</name>
<dbReference type="KEGG" id="sgm:GCM10017557_79470"/>
<evidence type="ECO:0000313" key="2">
    <source>
        <dbReference type="Proteomes" id="UP000516444"/>
    </source>
</evidence>
<keyword evidence="2" id="KW-1185">Reference proteome</keyword>
<dbReference type="AlphaFoldDB" id="A0A7G1PCD4"/>
<sequence length="75" mass="7666">MSAAAVLPAASVLLVLLVILVVLTRRAVRGALPRAATGERCGTNVSAIAAAEPDLVVPTPERVRFPAPCGHILVS</sequence>
<dbReference type="EMBL" id="AP023440">
    <property type="protein sequence ID" value="BCL33088.1"/>
    <property type="molecule type" value="Genomic_DNA"/>
</dbReference>
<organism evidence="1 2">
    <name type="scientific">Streptomyces aurantiacus</name>
    <dbReference type="NCBI Taxonomy" id="47760"/>
    <lineage>
        <taxon>Bacteria</taxon>
        <taxon>Bacillati</taxon>
        <taxon>Actinomycetota</taxon>
        <taxon>Actinomycetes</taxon>
        <taxon>Kitasatosporales</taxon>
        <taxon>Streptomycetaceae</taxon>
        <taxon>Streptomyces</taxon>
        <taxon>Streptomyces aurantiacus group</taxon>
    </lineage>
</organism>
<dbReference type="Proteomes" id="UP000516444">
    <property type="component" value="Chromosome"/>
</dbReference>
<reference evidence="1 2" key="1">
    <citation type="journal article" date="2014" name="Int. J. Syst. Evol. Microbiol.">
        <title>Complete genome sequence of Corynebacterium casei LMG S-19264T (=DSM 44701T), isolated from a smear-ripened cheese.</title>
        <authorList>
            <consortium name="US DOE Joint Genome Institute (JGI-PGF)"/>
            <person name="Walter F."/>
            <person name="Albersmeier A."/>
            <person name="Kalinowski J."/>
            <person name="Ruckert C."/>
        </authorList>
    </citation>
    <scope>NUCLEOTIDE SEQUENCE [LARGE SCALE GENOMIC DNA]</scope>
    <source>
        <strain evidence="1 2">JCM 4677</strain>
    </source>
</reference>